<gene>
    <name evidence="3" type="ORF">BS47DRAFT_1352637</name>
</gene>
<organism evidence="3 4">
    <name type="scientific">Hydnum rufescens UP504</name>
    <dbReference type="NCBI Taxonomy" id="1448309"/>
    <lineage>
        <taxon>Eukaryota</taxon>
        <taxon>Fungi</taxon>
        <taxon>Dikarya</taxon>
        <taxon>Basidiomycota</taxon>
        <taxon>Agaricomycotina</taxon>
        <taxon>Agaricomycetes</taxon>
        <taxon>Cantharellales</taxon>
        <taxon>Hydnaceae</taxon>
        <taxon>Hydnum</taxon>
    </lineage>
</organism>
<accession>A0A9P6AIM7</accession>
<keyword evidence="4" id="KW-1185">Reference proteome</keyword>
<dbReference type="GO" id="GO:0008126">
    <property type="term" value="F:acetylesterase activity"/>
    <property type="evidence" value="ECO:0007669"/>
    <property type="project" value="TreeGrafter"/>
</dbReference>
<evidence type="ECO:0000313" key="4">
    <source>
        <dbReference type="Proteomes" id="UP000886523"/>
    </source>
</evidence>
<dbReference type="AlphaFoldDB" id="A0A9P6AIM7"/>
<dbReference type="Gene3D" id="3.40.50.1820">
    <property type="entry name" value="alpha/beta hydrolase"/>
    <property type="match status" value="1"/>
</dbReference>
<dbReference type="InterPro" id="IPR029058">
    <property type="entry name" value="AB_hydrolase_fold"/>
</dbReference>
<dbReference type="GO" id="GO:0051793">
    <property type="term" value="P:medium-chain fatty acid catabolic process"/>
    <property type="evidence" value="ECO:0007669"/>
    <property type="project" value="TreeGrafter"/>
</dbReference>
<dbReference type="InterPro" id="IPR000073">
    <property type="entry name" value="AB_hydrolase_1"/>
</dbReference>
<dbReference type="EMBL" id="MU129107">
    <property type="protein sequence ID" value="KAF9506562.1"/>
    <property type="molecule type" value="Genomic_DNA"/>
</dbReference>
<dbReference type="PANTHER" id="PTHR10794:SF63">
    <property type="entry name" value="ALPHA_BETA HYDROLASE 1, ISOFORM A"/>
    <property type="match status" value="1"/>
</dbReference>
<dbReference type="OrthoDB" id="5954035at2759"/>
<dbReference type="GO" id="GO:0051792">
    <property type="term" value="P:medium-chain fatty acid biosynthetic process"/>
    <property type="evidence" value="ECO:0007669"/>
    <property type="project" value="TreeGrafter"/>
</dbReference>
<evidence type="ECO:0000256" key="1">
    <source>
        <dbReference type="ARBA" id="ARBA00010884"/>
    </source>
</evidence>
<feature type="domain" description="AB hydrolase-1" evidence="2">
    <location>
        <begin position="136"/>
        <end position="252"/>
    </location>
</feature>
<evidence type="ECO:0000259" key="2">
    <source>
        <dbReference type="Pfam" id="PF00561"/>
    </source>
</evidence>
<comment type="caution">
    <text evidence="3">The sequence shown here is derived from an EMBL/GenBank/DDBJ whole genome shotgun (WGS) entry which is preliminary data.</text>
</comment>
<name>A0A9P6AIM7_9AGAM</name>
<dbReference type="Pfam" id="PF00561">
    <property type="entry name" value="Abhydrolase_1"/>
    <property type="match status" value="1"/>
</dbReference>
<dbReference type="Proteomes" id="UP000886523">
    <property type="component" value="Unassembled WGS sequence"/>
</dbReference>
<evidence type="ECO:0000313" key="3">
    <source>
        <dbReference type="EMBL" id="KAF9506562.1"/>
    </source>
</evidence>
<sequence>MGGIISFVVWLFSDPVPWRGQPHLYLHATGTLAVRKQSDGSTLNEKPGDSGGAKQETEFLSMREFCARTCSSFVEKHQPPWWLPNGHFQTIWCALGDFTTVDHVPYTRTLIRVPDGGTLGLDWTEPGDDTLSPDTPIVVVLHGLTGGSYEAYVRSILSRACASKSQGGLGYRGVVMNSRGCAGVKLTSPQMFSGGYTGDIKCTLLYLSSLYPNAPLLGVGFSLGAGVLTRYVGEEGENCRLTSACVLACPWDNVKNSDKLENRWINKAIYSKGLGGTLLDLFNRNAAELSSFPEPSAITPELPILLSLRNPDFKTVNAHLTSIVGGSFPPFPFPTVEAYYEWASADKWIPGIRIPFLAMNALDDPIVAEVPIQALGKNPWVATLLTKTGGHLGWFQGGGFLGRGGPPGKWFSQPVLEWLNATAEDFVNTRANGHRGKGRYEENGFVMEEDGRGIIGYKEIETGGHVEPIVPSGSAWAGL</sequence>
<dbReference type="SUPFAM" id="SSF53474">
    <property type="entry name" value="alpha/beta-Hydrolases"/>
    <property type="match status" value="1"/>
</dbReference>
<proteinExistence type="inferred from homology"/>
<comment type="similarity">
    <text evidence="1">Belongs to the AB hydrolase superfamily. AB hydrolase 4 family.</text>
</comment>
<dbReference type="InterPro" id="IPR050960">
    <property type="entry name" value="AB_hydrolase_4_sf"/>
</dbReference>
<dbReference type="GO" id="GO:0047372">
    <property type="term" value="F:monoacylglycerol lipase activity"/>
    <property type="evidence" value="ECO:0007669"/>
    <property type="project" value="TreeGrafter"/>
</dbReference>
<reference evidence="3" key="1">
    <citation type="journal article" date="2020" name="Nat. Commun.">
        <title>Large-scale genome sequencing of mycorrhizal fungi provides insights into the early evolution of symbiotic traits.</title>
        <authorList>
            <person name="Miyauchi S."/>
            <person name="Kiss E."/>
            <person name="Kuo A."/>
            <person name="Drula E."/>
            <person name="Kohler A."/>
            <person name="Sanchez-Garcia M."/>
            <person name="Morin E."/>
            <person name="Andreopoulos B."/>
            <person name="Barry K.W."/>
            <person name="Bonito G."/>
            <person name="Buee M."/>
            <person name="Carver A."/>
            <person name="Chen C."/>
            <person name="Cichocki N."/>
            <person name="Clum A."/>
            <person name="Culley D."/>
            <person name="Crous P.W."/>
            <person name="Fauchery L."/>
            <person name="Girlanda M."/>
            <person name="Hayes R.D."/>
            <person name="Keri Z."/>
            <person name="LaButti K."/>
            <person name="Lipzen A."/>
            <person name="Lombard V."/>
            <person name="Magnuson J."/>
            <person name="Maillard F."/>
            <person name="Murat C."/>
            <person name="Nolan M."/>
            <person name="Ohm R.A."/>
            <person name="Pangilinan J."/>
            <person name="Pereira M.F."/>
            <person name="Perotto S."/>
            <person name="Peter M."/>
            <person name="Pfister S."/>
            <person name="Riley R."/>
            <person name="Sitrit Y."/>
            <person name="Stielow J.B."/>
            <person name="Szollosi G."/>
            <person name="Zifcakova L."/>
            <person name="Stursova M."/>
            <person name="Spatafora J.W."/>
            <person name="Tedersoo L."/>
            <person name="Vaario L.M."/>
            <person name="Yamada A."/>
            <person name="Yan M."/>
            <person name="Wang P."/>
            <person name="Xu J."/>
            <person name="Bruns T."/>
            <person name="Baldrian P."/>
            <person name="Vilgalys R."/>
            <person name="Dunand C."/>
            <person name="Henrissat B."/>
            <person name="Grigoriev I.V."/>
            <person name="Hibbett D."/>
            <person name="Nagy L.G."/>
            <person name="Martin F.M."/>
        </authorList>
    </citation>
    <scope>NUCLEOTIDE SEQUENCE</scope>
    <source>
        <strain evidence="3">UP504</strain>
    </source>
</reference>
<protein>
    <recommendedName>
        <fullName evidence="2">AB hydrolase-1 domain-containing protein</fullName>
    </recommendedName>
</protein>
<dbReference type="PANTHER" id="PTHR10794">
    <property type="entry name" value="ABHYDROLASE DOMAIN-CONTAINING PROTEIN"/>
    <property type="match status" value="1"/>
</dbReference>